<dbReference type="Gene3D" id="3.40.50.300">
    <property type="entry name" value="P-loop containing nucleotide triphosphate hydrolases"/>
    <property type="match status" value="2"/>
</dbReference>
<keyword evidence="6" id="KW-1185">Reference proteome</keyword>
<reference evidence="5 6" key="1">
    <citation type="submission" date="2019-07" db="EMBL/GenBank/DDBJ databases">
        <title>Genomic Encyclopedia of Type Strains, Phase I: the one thousand microbial genomes (KMG-I) project.</title>
        <authorList>
            <person name="Kyrpides N."/>
        </authorList>
    </citation>
    <scope>NUCLEOTIDE SEQUENCE [LARGE SCALE GENOMIC DNA]</scope>
    <source>
        <strain evidence="5 6">DSM 6562</strain>
    </source>
</reference>
<keyword evidence="5" id="KW-0378">Hydrolase</keyword>
<gene>
    <name evidence="5" type="ORF">LX24_02795</name>
</gene>
<dbReference type="SMART" id="SM00490">
    <property type="entry name" value="HELICc"/>
    <property type="match status" value="1"/>
</dbReference>
<dbReference type="PANTHER" id="PTHR47957">
    <property type="entry name" value="ATP-DEPENDENT HELICASE HRQ1"/>
    <property type="match status" value="1"/>
</dbReference>
<dbReference type="RefSeq" id="WP_166512726.1">
    <property type="nucleotide sequence ID" value="NZ_VNHM01000022.1"/>
</dbReference>
<sequence length="884" mass="99858">MLVSYLNENGWDIIDTQNIEPRDKQLLLHNDLNVSEQAKLFLEERYPDGLYMHQKEALKVLVDGQNVCMLTGTASGKSMVFYAKGIDMLAQNYDAKIIAIYPLKALGREQEAKWAEALQRAGMDDVVVGRIDGDIHVSMRKGVLKKSKVVIMTPDIIHTWLLSNIGDRDIINFLLKVSLIIVDEVHTYTGVFGSNAAYLFRRFRHLLAMAGRNLQFICASATMANPEDHLNNLFGVPFTLIGEDLDTSPKHEVEIVLLVPPRKEDFLSEVTKLIKEISAGPDRFIAFIDSRRQTELISSILARKHSGEEEADSPVKIDRNPLDTLNILPYRAGYEEIDQQIIQQRLSQGLLKGVISTSALELGLDIPHLGIAVLIGVPYSATSLFQRIGRIGRHGKGIVYIIHSGSFLDEVIFKNPARLLNRPLGESALYLNNPRIQYIHTLCLARSGGEHDQLCNVLGKEITENDFDSPITWPDGFISLCKSERIGEITPDLQAMKAEAGDDPNHTYPLRDVESQFRVQLKQGPVQEDKGSLSYSQLLREAYPGAVYYYATQAYRVHTVRLQSRLVYVRPEKRYTTSPKAIPTQVFPNLTSGNIYNARNHGELVVLETNIQVRESVTGYKEKRGSRQPDNYNYPLSDHKMNIYYNMPRFTRNYFTSGVILTHPCLDGLSEPEIKTVAKLVYEAFLMSIPFERQDIHYAFGKYRINRPPFINENSRFIAIYDQTYGSLRLSGYVMQENLMITVFKQALEIANLTDYKDSDTEEFQITSDVLNAIEVLLKSAKIKSSSINPISLEPEIDNDIDGSASEQVIKPGNIGLALRNNNQEYLIDNIFFNPKTGQLCYRGRYLSQHESDTSAVIWPVDDVVPIPGESQIGIYDYTTGEVK</sequence>
<dbReference type="GO" id="GO:0005524">
    <property type="term" value="F:ATP binding"/>
    <property type="evidence" value="ECO:0007669"/>
    <property type="project" value="UniProtKB-KW"/>
</dbReference>
<dbReference type="EMBL" id="VNHM01000022">
    <property type="protein sequence ID" value="TYO92788.1"/>
    <property type="molecule type" value="Genomic_DNA"/>
</dbReference>
<keyword evidence="1" id="KW-0547">Nucleotide-binding</keyword>
<evidence type="ECO:0000259" key="3">
    <source>
        <dbReference type="PROSITE" id="PS51192"/>
    </source>
</evidence>
<evidence type="ECO:0000313" key="6">
    <source>
        <dbReference type="Proteomes" id="UP000323166"/>
    </source>
</evidence>
<keyword evidence="2" id="KW-0067">ATP-binding</keyword>
<dbReference type="PANTHER" id="PTHR47957:SF3">
    <property type="entry name" value="ATP-DEPENDENT HELICASE HRQ1"/>
    <property type="match status" value="1"/>
</dbReference>
<dbReference type="PROSITE" id="PS51194">
    <property type="entry name" value="HELICASE_CTER"/>
    <property type="match status" value="1"/>
</dbReference>
<name>A0A5S4ZMQ8_9FIRM</name>
<comment type="caution">
    <text evidence="5">The sequence shown here is derived from an EMBL/GenBank/DDBJ whole genome shotgun (WGS) entry which is preliminary data.</text>
</comment>
<dbReference type="GO" id="GO:0003676">
    <property type="term" value="F:nucleic acid binding"/>
    <property type="evidence" value="ECO:0007669"/>
    <property type="project" value="InterPro"/>
</dbReference>
<evidence type="ECO:0000256" key="1">
    <source>
        <dbReference type="ARBA" id="ARBA00022741"/>
    </source>
</evidence>
<dbReference type="PROSITE" id="PS51192">
    <property type="entry name" value="HELICASE_ATP_BIND_1"/>
    <property type="match status" value="1"/>
</dbReference>
<dbReference type="Pfam" id="PF00271">
    <property type="entry name" value="Helicase_C"/>
    <property type="match status" value="1"/>
</dbReference>
<evidence type="ECO:0000259" key="4">
    <source>
        <dbReference type="PROSITE" id="PS51194"/>
    </source>
</evidence>
<feature type="domain" description="Helicase C-terminal" evidence="4">
    <location>
        <begin position="269"/>
        <end position="435"/>
    </location>
</feature>
<evidence type="ECO:0000313" key="5">
    <source>
        <dbReference type="EMBL" id="TYO92788.1"/>
    </source>
</evidence>
<keyword evidence="5" id="KW-0347">Helicase</keyword>
<dbReference type="InterPro" id="IPR014001">
    <property type="entry name" value="Helicase_ATP-bd"/>
</dbReference>
<dbReference type="AlphaFoldDB" id="A0A5S4ZMQ8"/>
<evidence type="ECO:0000256" key="2">
    <source>
        <dbReference type="ARBA" id="ARBA00022840"/>
    </source>
</evidence>
<dbReference type="InterPro" id="IPR027417">
    <property type="entry name" value="P-loop_NTPase"/>
</dbReference>
<feature type="domain" description="Helicase ATP-binding" evidence="3">
    <location>
        <begin position="58"/>
        <end position="241"/>
    </location>
</feature>
<dbReference type="Proteomes" id="UP000323166">
    <property type="component" value="Unassembled WGS sequence"/>
</dbReference>
<dbReference type="InterPro" id="IPR001650">
    <property type="entry name" value="Helicase_C-like"/>
</dbReference>
<organism evidence="5 6">
    <name type="scientific">Desulfallas thermosapovorans DSM 6562</name>
    <dbReference type="NCBI Taxonomy" id="1121431"/>
    <lineage>
        <taxon>Bacteria</taxon>
        <taxon>Bacillati</taxon>
        <taxon>Bacillota</taxon>
        <taxon>Clostridia</taxon>
        <taxon>Eubacteriales</taxon>
        <taxon>Desulfallaceae</taxon>
        <taxon>Desulfallas</taxon>
    </lineage>
</organism>
<dbReference type="SMART" id="SM00487">
    <property type="entry name" value="DEXDc"/>
    <property type="match status" value="1"/>
</dbReference>
<proteinExistence type="predicted"/>
<accession>A0A5S4ZMQ8</accession>
<dbReference type="GO" id="GO:0043138">
    <property type="term" value="F:3'-5' DNA helicase activity"/>
    <property type="evidence" value="ECO:0007669"/>
    <property type="project" value="TreeGrafter"/>
</dbReference>
<dbReference type="SUPFAM" id="SSF52540">
    <property type="entry name" value="P-loop containing nucleoside triphosphate hydrolases"/>
    <property type="match status" value="1"/>
</dbReference>
<dbReference type="GO" id="GO:0006289">
    <property type="term" value="P:nucleotide-excision repair"/>
    <property type="evidence" value="ECO:0007669"/>
    <property type="project" value="TreeGrafter"/>
</dbReference>
<protein>
    <submittedName>
        <fullName evidence="5">DEAD/DEAH box helicase domain-containing protein</fullName>
    </submittedName>
</protein>
<dbReference type="GO" id="GO:0036297">
    <property type="term" value="P:interstrand cross-link repair"/>
    <property type="evidence" value="ECO:0007669"/>
    <property type="project" value="TreeGrafter"/>
</dbReference>
<dbReference type="InterPro" id="IPR011545">
    <property type="entry name" value="DEAD/DEAH_box_helicase_dom"/>
</dbReference>
<dbReference type="Pfam" id="PF00270">
    <property type="entry name" value="DEAD"/>
    <property type="match status" value="1"/>
</dbReference>